<accession>A0AA39NY96</accession>
<feature type="transmembrane region" description="Helical" evidence="1">
    <location>
        <begin position="125"/>
        <end position="144"/>
    </location>
</feature>
<evidence type="ECO:0000313" key="3">
    <source>
        <dbReference type="Proteomes" id="UP001175227"/>
    </source>
</evidence>
<keyword evidence="1" id="KW-0812">Transmembrane</keyword>
<sequence>MYGLTLRLPTLNLAGLVALFGPSWFAIRGPSGSNSLSYIDALFLALRIHSQEEEEDLSPSELPMAGVIRTGGTFHVWNSATVSYLHSIGRSGHLVTARVLPHSSSVSSLNRFLQSLFIANIPSTLLYLLAPALTVVTAVFLGYIQDWWGLGVLVSLVLSRLINAFATMRIWRDNQRSMSGKTSSVDTTLFILCTQNRWILLRGAEKHIRALMADLESLDESMTERFAGPLQVSLVYVAVFLSFLSSIMGSMAIACLLLCSSAILALYSTLRPCLRLPDCSVCVEGVPKKYTQRLDMAKELIKTTGRDDWAIGLGLITPENSVVGKDGIS</sequence>
<gene>
    <name evidence="2" type="ORF">IW261DRAFT_1502334</name>
</gene>
<feature type="transmembrane region" description="Helical" evidence="1">
    <location>
        <begin position="234"/>
        <end position="267"/>
    </location>
</feature>
<keyword evidence="1" id="KW-0472">Membrane</keyword>
<feature type="transmembrane region" description="Helical" evidence="1">
    <location>
        <begin position="150"/>
        <end position="171"/>
    </location>
</feature>
<name>A0AA39NY96_9AGAR</name>
<dbReference type="AlphaFoldDB" id="A0AA39NY96"/>
<feature type="transmembrane region" description="Helical" evidence="1">
    <location>
        <begin position="6"/>
        <end position="27"/>
    </location>
</feature>
<organism evidence="2 3">
    <name type="scientific">Armillaria novae-zelandiae</name>
    <dbReference type="NCBI Taxonomy" id="153914"/>
    <lineage>
        <taxon>Eukaryota</taxon>
        <taxon>Fungi</taxon>
        <taxon>Dikarya</taxon>
        <taxon>Basidiomycota</taxon>
        <taxon>Agaricomycotina</taxon>
        <taxon>Agaricomycetes</taxon>
        <taxon>Agaricomycetidae</taxon>
        <taxon>Agaricales</taxon>
        <taxon>Marasmiineae</taxon>
        <taxon>Physalacriaceae</taxon>
        <taxon>Armillaria</taxon>
    </lineage>
</organism>
<reference evidence="2" key="1">
    <citation type="submission" date="2023-06" db="EMBL/GenBank/DDBJ databases">
        <authorList>
            <consortium name="Lawrence Berkeley National Laboratory"/>
            <person name="Ahrendt S."/>
            <person name="Sahu N."/>
            <person name="Indic B."/>
            <person name="Wong-Bajracharya J."/>
            <person name="Merenyi Z."/>
            <person name="Ke H.-M."/>
            <person name="Monk M."/>
            <person name="Kocsube S."/>
            <person name="Drula E."/>
            <person name="Lipzen A."/>
            <person name="Balint B."/>
            <person name="Henrissat B."/>
            <person name="Andreopoulos B."/>
            <person name="Martin F.M."/>
            <person name="Harder C.B."/>
            <person name="Rigling D."/>
            <person name="Ford K.L."/>
            <person name="Foster G.D."/>
            <person name="Pangilinan J."/>
            <person name="Papanicolaou A."/>
            <person name="Barry K."/>
            <person name="LaButti K."/>
            <person name="Viragh M."/>
            <person name="Koriabine M."/>
            <person name="Yan M."/>
            <person name="Riley R."/>
            <person name="Champramary S."/>
            <person name="Plett K.L."/>
            <person name="Tsai I.J."/>
            <person name="Slot J."/>
            <person name="Sipos G."/>
            <person name="Plett J."/>
            <person name="Nagy L.G."/>
            <person name="Grigoriev I.V."/>
        </authorList>
    </citation>
    <scope>NUCLEOTIDE SEQUENCE</scope>
    <source>
        <strain evidence="2">ICMP 16352</strain>
    </source>
</reference>
<evidence type="ECO:0000313" key="2">
    <source>
        <dbReference type="EMBL" id="KAK0473931.1"/>
    </source>
</evidence>
<protein>
    <submittedName>
        <fullName evidence="2">Uncharacterized protein</fullName>
    </submittedName>
</protein>
<evidence type="ECO:0000256" key="1">
    <source>
        <dbReference type="SAM" id="Phobius"/>
    </source>
</evidence>
<keyword evidence="3" id="KW-1185">Reference proteome</keyword>
<dbReference type="EMBL" id="JAUEPR010000030">
    <property type="protein sequence ID" value="KAK0473931.1"/>
    <property type="molecule type" value="Genomic_DNA"/>
</dbReference>
<dbReference type="Proteomes" id="UP001175227">
    <property type="component" value="Unassembled WGS sequence"/>
</dbReference>
<comment type="caution">
    <text evidence="2">The sequence shown here is derived from an EMBL/GenBank/DDBJ whole genome shotgun (WGS) entry which is preliminary data.</text>
</comment>
<proteinExistence type="predicted"/>
<keyword evidence="1" id="KW-1133">Transmembrane helix</keyword>